<sequence length="580" mass="63983">MICTMKLVYLTLIFFAVTIEVRGRSLQYYSSSNWVSDGSGSVMEATQSSLVLGGTYSSEDCTLLYNLLPCSYTVLGKLFLIMVYGFLYIIGESYVAAGGELIFEVNGTVGAKLFHVIRAIPDAIVLLVSGISVSAETAQSKVSIGVGLLVGSTVFYITAVWGICVYAGKSDIEGTENQDTEDTKTFSLFGSGVSTEIWNTHAARIMSVSIIPFVITQIPQVLNLTSRGQSLGILIALIVSVILTISYLYYEFQLHPSIRESRIAYVKHKQAMSGFLICLDSYAPGELLTSNGEPNEDALRKLFETLDKDHNGLVSAAELRALFIGIQSEDTDLLDMSNHVDNIMNYIDRSGDLHIDVEEFIQRISEWLNKANYTRDDAVNDIGRRTIKKYSFKSVHKETKQEHYMLLSETNHREKSVDSPKWTSFKAVMMLLVGTCIGGLVAEPLVDAVDDFSSATSIPTFFVSFVALPLATSCSETLSAIKMARNKTQKTVSFTLSELSVMVTLNNLLCLSVFLAIVYIKGLTWDFSAEVVVVTLVCVMMGSLTSFRTIFPLWTSLVAILLYPLSLTLVYVLQYGFGWS</sequence>
<dbReference type="CDD" id="cd00051">
    <property type="entry name" value="EFh"/>
    <property type="match status" value="1"/>
</dbReference>
<dbReference type="PANTHER" id="PTHR31503">
    <property type="entry name" value="VACUOLAR CALCIUM ION TRANSPORTER"/>
    <property type="match status" value="1"/>
</dbReference>
<accession>A0AAW1XPG4</accession>
<protein>
    <recommendedName>
        <fullName evidence="11">EF-hand domain-containing protein</fullName>
    </recommendedName>
</protein>
<dbReference type="Gene3D" id="1.10.238.10">
    <property type="entry name" value="EF-hand"/>
    <property type="match status" value="1"/>
</dbReference>
<dbReference type="Pfam" id="PF13499">
    <property type="entry name" value="EF-hand_7"/>
    <property type="match status" value="1"/>
</dbReference>
<name>A0AAW1XPG4_RUBAR</name>
<evidence type="ECO:0000259" key="11">
    <source>
        <dbReference type="PROSITE" id="PS50222"/>
    </source>
</evidence>
<keyword evidence="4 9" id="KW-0812">Transmembrane</keyword>
<feature type="transmembrane region" description="Helical" evidence="9">
    <location>
        <begin position="499"/>
        <end position="521"/>
    </location>
</feature>
<feature type="transmembrane region" description="Helical" evidence="9">
    <location>
        <begin position="231"/>
        <end position="250"/>
    </location>
</feature>
<evidence type="ECO:0000256" key="5">
    <source>
        <dbReference type="ARBA" id="ARBA00022837"/>
    </source>
</evidence>
<evidence type="ECO:0000256" key="8">
    <source>
        <dbReference type="ARBA" id="ARBA00023136"/>
    </source>
</evidence>
<feature type="transmembrane region" description="Helical" evidence="9">
    <location>
        <begin position="427"/>
        <end position="446"/>
    </location>
</feature>
<evidence type="ECO:0000256" key="6">
    <source>
        <dbReference type="ARBA" id="ARBA00022989"/>
    </source>
</evidence>
<dbReference type="GO" id="GO:0006874">
    <property type="term" value="P:intracellular calcium ion homeostasis"/>
    <property type="evidence" value="ECO:0007669"/>
    <property type="project" value="TreeGrafter"/>
</dbReference>
<evidence type="ECO:0000313" key="12">
    <source>
        <dbReference type="EMBL" id="KAK9937918.1"/>
    </source>
</evidence>
<evidence type="ECO:0000256" key="4">
    <source>
        <dbReference type="ARBA" id="ARBA00022692"/>
    </source>
</evidence>
<feature type="transmembrane region" description="Helical" evidence="9">
    <location>
        <begin position="527"/>
        <end position="547"/>
    </location>
</feature>
<feature type="transmembrane region" description="Helical" evidence="9">
    <location>
        <begin position="72"/>
        <end position="90"/>
    </location>
</feature>
<feature type="chain" id="PRO_5043519964" description="EF-hand domain-containing protein" evidence="10">
    <location>
        <begin position="24"/>
        <end position="580"/>
    </location>
</feature>
<dbReference type="InterPro" id="IPR018247">
    <property type="entry name" value="EF_Hand_1_Ca_BS"/>
</dbReference>
<dbReference type="Pfam" id="PF01699">
    <property type="entry name" value="Na_Ca_ex"/>
    <property type="match status" value="1"/>
</dbReference>
<feature type="signal peptide" evidence="10">
    <location>
        <begin position="1"/>
        <end position="23"/>
    </location>
</feature>
<evidence type="ECO:0000256" key="9">
    <source>
        <dbReference type="SAM" id="Phobius"/>
    </source>
</evidence>
<keyword evidence="6 9" id="KW-1133">Transmembrane helix</keyword>
<keyword evidence="3" id="KW-0050">Antiport</keyword>
<keyword evidence="5" id="KW-0106">Calcium</keyword>
<evidence type="ECO:0000256" key="10">
    <source>
        <dbReference type="SAM" id="SignalP"/>
    </source>
</evidence>
<feature type="transmembrane region" description="Helical" evidence="9">
    <location>
        <begin position="146"/>
        <end position="168"/>
    </location>
</feature>
<evidence type="ECO:0000256" key="7">
    <source>
        <dbReference type="ARBA" id="ARBA00023065"/>
    </source>
</evidence>
<dbReference type="GO" id="GO:0015369">
    <property type="term" value="F:calcium:proton antiporter activity"/>
    <property type="evidence" value="ECO:0007669"/>
    <property type="project" value="TreeGrafter"/>
</dbReference>
<feature type="domain" description="EF-hand" evidence="11">
    <location>
        <begin position="294"/>
        <end position="329"/>
    </location>
</feature>
<evidence type="ECO:0000256" key="3">
    <source>
        <dbReference type="ARBA" id="ARBA00022449"/>
    </source>
</evidence>
<feature type="transmembrane region" description="Helical" evidence="9">
    <location>
        <begin position="458"/>
        <end position="478"/>
    </location>
</feature>
<dbReference type="EMBL" id="JBEDUW010000003">
    <property type="protein sequence ID" value="KAK9937918.1"/>
    <property type="molecule type" value="Genomic_DNA"/>
</dbReference>
<evidence type="ECO:0000256" key="1">
    <source>
        <dbReference type="ARBA" id="ARBA00004127"/>
    </source>
</evidence>
<feature type="transmembrane region" description="Helical" evidence="9">
    <location>
        <begin position="554"/>
        <end position="577"/>
    </location>
</feature>
<dbReference type="Proteomes" id="UP001457282">
    <property type="component" value="Unassembled WGS sequence"/>
</dbReference>
<keyword evidence="13" id="KW-1185">Reference proteome</keyword>
<evidence type="ECO:0000313" key="13">
    <source>
        <dbReference type="Proteomes" id="UP001457282"/>
    </source>
</evidence>
<dbReference type="GO" id="GO:0005509">
    <property type="term" value="F:calcium ion binding"/>
    <property type="evidence" value="ECO:0007669"/>
    <property type="project" value="InterPro"/>
</dbReference>
<dbReference type="InterPro" id="IPR004837">
    <property type="entry name" value="NaCa_Exmemb"/>
</dbReference>
<keyword evidence="2" id="KW-0813">Transport</keyword>
<dbReference type="SMART" id="SM00054">
    <property type="entry name" value="EFh"/>
    <property type="match status" value="2"/>
</dbReference>
<dbReference type="PROSITE" id="PS00018">
    <property type="entry name" value="EF_HAND_1"/>
    <property type="match status" value="1"/>
</dbReference>
<proteinExistence type="predicted"/>
<dbReference type="PROSITE" id="PS50222">
    <property type="entry name" value="EF_HAND_2"/>
    <property type="match status" value="2"/>
</dbReference>
<feature type="domain" description="EF-hand" evidence="11">
    <location>
        <begin position="335"/>
        <end position="370"/>
    </location>
</feature>
<keyword evidence="7" id="KW-0406">Ion transport</keyword>
<dbReference type="GO" id="GO:0012505">
    <property type="term" value="C:endomembrane system"/>
    <property type="evidence" value="ECO:0007669"/>
    <property type="project" value="UniProtKB-SubCell"/>
</dbReference>
<dbReference type="GO" id="GO:0016020">
    <property type="term" value="C:membrane"/>
    <property type="evidence" value="ECO:0007669"/>
    <property type="project" value="InterPro"/>
</dbReference>
<evidence type="ECO:0000256" key="2">
    <source>
        <dbReference type="ARBA" id="ARBA00022448"/>
    </source>
</evidence>
<dbReference type="InterPro" id="IPR004713">
    <property type="entry name" value="CaH_exchang"/>
</dbReference>
<gene>
    <name evidence="12" type="ORF">M0R45_014683</name>
</gene>
<dbReference type="PANTHER" id="PTHR31503:SF36">
    <property type="entry name" value="SODIUM_CALCIUM EXCHANGER MEMBRANE REGION DOMAIN-CONTAINING PROTEIN"/>
    <property type="match status" value="1"/>
</dbReference>
<comment type="caution">
    <text evidence="12">The sequence shown here is derived from an EMBL/GenBank/DDBJ whole genome shotgun (WGS) entry which is preliminary data.</text>
</comment>
<comment type="subcellular location">
    <subcellularLocation>
        <location evidence="1">Endomembrane system</location>
        <topology evidence="1">Multi-pass membrane protein</topology>
    </subcellularLocation>
</comment>
<keyword evidence="8 9" id="KW-0472">Membrane</keyword>
<keyword evidence="10" id="KW-0732">Signal</keyword>
<dbReference type="InterPro" id="IPR002048">
    <property type="entry name" value="EF_hand_dom"/>
</dbReference>
<reference evidence="12 13" key="1">
    <citation type="journal article" date="2023" name="G3 (Bethesda)">
        <title>A chromosome-length genome assembly and annotation of blackberry (Rubus argutus, cv. 'Hillquist').</title>
        <authorList>
            <person name="Bruna T."/>
            <person name="Aryal R."/>
            <person name="Dudchenko O."/>
            <person name="Sargent D.J."/>
            <person name="Mead D."/>
            <person name="Buti M."/>
            <person name="Cavallini A."/>
            <person name="Hytonen T."/>
            <person name="Andres J."/>
            <person name="Pham M."/>
            <person name="Weisz D."/>
            <person name="Mascagni F."/>
            <person name="Usai G."/>
            <person name="Natali L."/>
            <person name="Bassil N."/>
            <person name="Fernandez G.E."/>
            <person name="Lomsadze A."/>
            <person name="Armour M."/>
            <person name="Olukolu B."/>
            <person name="Poorten T."/>
            <person name="Britton C."/>
            <person name="Davik J."/>
            <person name="Ashrafi H."/>
            <person name="Aiden E.L."/>
            <person name="Borodovsky M."/>
            <person name="Worthington M."/>
        </authorList>
    </citation>
    <scope>NUCLEOTIDE SEQUENCE [LARGE SCALE GENOMIC DNA]</scope>
    <source>
        <strain evidence="12">PI 553951</strain>
    </source>
</reference>
<dbReference type="SUPFAM" id="SSF47473">
    <property type="entry name" value="EF-hand"/>
    <property type="match status" value="1"/>
</dbReference>
<organism evidence="12 13">
    <name type="scientific">Rubus argutus</name>
    <name type="common">Southern blackberry</name>
    <dbReference type="NCBI Taxonomy" id="59490"/>
    <lineage>
        <taxon>Eukaryota</taxon>
        <taxon>Viridiplantae</taxon>
        <taxon>Streptophyta</taxon>
        <taxon>Embryophyta</taxon>
        <taxon>Tracheophyta</taxon>
        <taxon>Spermatophyta</taxon>
        <taxon>Magnoliopsida</taxon>
        <taxon>eudicotyledons</taxon>
        <taxon>Gunneridae</taxon>
        <taxon>Pentapetalae</taxon>
        <taxon>rosids</taxon>
        <taxon>fabids</taxon>
        <taxon>Rosales</taxon>
        <taxon>Rosaceae</taxon>
        <taxon>Rosoideae</taxon>
        <taxon>Rosoideae incertae sedis</taxon>
        <taxon>Rubus</taxon>
    </lineage>
</organism>
<dbReference type="InterPro" id="IPR011992">
    <property type="entry name" value="EF-hand-dom_pair"/>
</dbReference>
<dbReference type="AlphaFoldDB" id="A0AAW1XPG4"/>